<keyword evidence="2" id="KW-0503">Monooxygenase</keyword>
<feature type="compositionally biased region" description="Polar residues" evidence="1">
    <location>
        <begin position="341"/>
        <end position="350"/>
    </location>
</feature>
<gene>
    <name evidence="2" type="primary">B1GVX4</name>
</gene>
<accession>A0A5K1JXF0</accession>
<evidence type="ECO:0000256" key="1">
    <source>
        <dbReference type="SAM" id="MobiDB-lite"/>
    </source>
</evidence>
<dbReference type="GO" id="GO:0004497">
    <property type="term" value="F:monooxygenase activity"/>
    <property type="evidence" value="ECO:0007669"/>
    <property type="project" value="UniProtKB-KW"/>
</dbReference>
<dbReference type="PANTHER" id="PTHR38846">
    <property type="entry name" value="C3H1-TYPE DOMAIN-CONTAINING PROTEIN"/>
    <property type="match status" value="1"/>
</dbReference>
<dbReference type="AlphaFoldDB" id="A0A5K1JXF0"/>
<dbReference type="PANTHER" id="PTHR38846:SF1">
    <property type="entry name" value="C3H1-TYPE DOMAIN-CONTAINING PROTEIN"/>
    <property type="match status" value="1"/>
</dbReference>
<dbReference type="Gene3D" id="1.25.40.10">
    <property type="entry name" value="Tetratricopeptide repeat domain"/>
    <property type="match status" value="1"/>
</dbReference>
<sequence length="814" mass="92622">MAHRCVGKFRLAKPSIRDARPLHSTPPHYDALALPLALAERPTASSSSSSARKSPLDALRGQKTEDLRNLLSLRIPSPGRVWGSYLELLQFYGSAKVPLDIHQGVLRKCALPPEHVRAAASKWLAKGRRYKQDLVFESRFQRVFRNIRSAGAFPTLEDYHCALELFAAVGNHKSSMMVLTEIERMALAKNPQTYALCLQALCHRLTLPIWHRDRPMLVEEITQHCTAILNEMEGKGVPYTPLHVDLAFRIMKETMGMDVFTTLMRNAYGIDLAYPDRSPLAYWGKLRDAAVAAEGQADLPAKFPAQLPFTIASFNTALDYLARAGDVSKLVQTFEVMTNPLPTTASNSNPLEDDDDDDFGVSNPQVAPYKPPHVYPNTSSYCTLLRGVCDARHAVLARHYILVFASQEREYNAQLLEMARTRPQDEIPSPRLLISRSVLLPVFSLANRDKNMELLRWINNWIKRAISRHRADIDAFTEARARWIEEGVYRPSETVGRDLEDNVNDLPSVAPSSQFASFFSPSSSSREPSGAFNPSSPTLPDQTASASQPVEQRKVFDVDLHLSLLEREVIRLEDMERHADAVLARNSQRVKERLGRRVWGGKDIYLRNEDARRVISKDRWRDIVNFRPEAEVEAQLFFTTILGPICGHETIMFYIYLFFAQFPLFPYNPFLPFVEELHRMCQWFNWNDDERRLAYRAFHQAIITQFNATYGADANNLASWQLLCLVLRIAPIPPDLETCRKRVLATYVNIFDLLAFPTCGPPQIFPTEVALSKYSIQTDKVFPRRLVAPESLLFALLRHIYHPRPEPKKDGPLK</sequence>
<feature type="compositionally biased region" description="Polar residues" evidence="1">
    <location>
        <begin position="533"/>
        <end position="550"/>
    </location>
</feature>
<dbReference type="EC" id="1.14.13.-" evidence="2"/>
<feature type="region of interest" description="Disordered" evidence="1">
    <location>
        <begin position="517"/>
        <end position="550"/>
    </location>
</feature>
<feature type="compositionally biased region" description="Low complexity" evidence="1">
    <location>
        <begin position="517"/>
        <end position="532"/>
    </location>
</feature>
<proteinExistence type="predicted"/>
<name>A0A5K1JXF0_9APHY</name>
<protein>
    <submittedName>
        <fullName evidence="2">FAD-binding monooxygenase BOA2 )</fullName>
        <ecNumber evidence="2">1.14.13.-</ecNumber>
    </submittedName>
</protein>
<dbReference type="InterPro" id="IPR011990">
    <property type="entry name" value="TPR-like_helical_dom_sf"/>
</dbReference>
<reference evidence="2" key="1">
    <citation type="submission" date="2019-10" db="EMBL/GenBank/DDBJ databases">
        <authorList>
            <person name="Nor Muhammad N."/>
        </authorList>
    </citation>
    <scope>NUCLEOTIDE SEQUENCE</scope>
</reference>
<keyword evidence="2" id="KW-0560">Oxidoreductase</keyword>
<evidence type="ECO:0000313" key="2">
    <source>
        <dbReference type="EMBL" id="VWO97313.1"/>
    </source>
</evidence>
<dbReference type="EMBL" id="LR726255">
    <property type="protein sequence ID" value="VWO97313.1"/>
    <property type="molecule type" value="Genomic_DNA"/>
</dbReference>
<organism evidence="2">
    <name type="scientific">Ganoderma boninense</name>
    <dbReference type="NCBI Taxonomy" id="34458"/>
    <lineage>
        <taxon>Eukaryota</taxon>
        <taxon>Fungi</taxon>
        <taxon>Dikarya</taxon>
        <taxon>Basidiomycota</taxon>
        <taxon>Agaricomycotina</taxon>
        <taxon>Agaricomycetes</taxon>
        <taxon>Polyporales</taxon>
        <taxon>Polyporaceae</taxon>
        <taxon>Ganoderma</taxon>
    </lineage>
</organism>
<feature type="region of interest" description="Disordered" evidence="1">
    <location>
        <begin position="341"/>
        <end position="360"/>
    </location>
</feature>